<feature type="transmembrane region" description="Helical" evidence="13">
    <location>
        <begin position="34"/>
        <end position="58"/>
    </location>
</feature>
<keyword evidence="8 13" id="KW-0472">Membrane</keyword>
<sequence>MVVLAVIAILWNVFNLAVTILHQWKTGGYQPIGLIISCISVGNVLLQLSMFTVLLFVWADMLFSAKCLPVLRVIIFIWIQSNCVSFWSIAWLSVYYCVKIIRASNTLLCKLKRNISSFINMALLLTVLCSFIACLPLLSLQLSPVNGTAPNETQNTTGTSLKIVLLPWIDETLYIQVLMGFLCPVPVLIMLPTSLRLVAHLCHHTLVMKKNNNQFQGTDSYLLVCKLTVSMVL</sequence>
<keyword evidence="3" id="KW-0919">Taste</keyword>
<dbReference type="GO" id="GO:0004930">
    <property type="term" value="F:G protein-coupled receptor activity"/>
    <property type="evidence" value="ECO:0007669"/>
    <property type="project" value="UniProtKB-KW"/>
</dbReference>
<dbReference type="PANTHER" id="PTHR11394:SF47">
    <property type="entry name" value="TASTE RECEPTOR TYPE 2 MEMBER 40"/>
    <property type="match status" value="1"/>
</dbReference>
<evidence type="ECO:0000256" key="9">
    <source>
        <dbReference type="ARBA" id="ARBA00023170"/>
    </source>
</evidence>
<keyword evidence="7" id="KW-0297">G-protein coupled receptor</keyword>
<accession>A0AAD7RTI9</accession>
<evidence type="ECO:0000256" key="3">
    <source>
        <dbReference type="ARBA" id="ARBA00022480"/>
    </source>
</evidence>
<keyword evidence="9" id="KW-0675">Receptor</keyword>
<evidence type="ECO:0000256" key="10">
    <source>
        <dbReference type="ARBA" id="ARBA00023224"/>
    </source>
</evidence>
<feature type="transmembrane region" description="Helical" evidence="13">
    <location>
        <begin position="6"/>
        <end position="22"/>
    </location>
</feature>
<gene>
    <name evidence="14" type="ORF">AAFF_G00129640</name>
</gene>
<comment type="subcellular location">
    <subcellularLocation>
        <location evidence="1">Membrane</location>
        <topology evidence="1">Multi-pass membrane protein</topology>
    </subcellularLocation>
</comment>
<keyword evidence="4" id="KW-0716">Sensory transduction</keyword>
<evidence type="ECO:0000256" key="5">
    <source>
        <dbReference type="ARBA" id="ARBA00022692"/>
    </source>
</evidence>
<keyword evidence="6 13" id="KW-1133">Transmembrane helix</keyword>
<evidence type="ECO:0000256" key="11">
    <source>
        <dbReference type="ARBA" id="ARBA00044110"/>
    </source>
</evidence>
<dbReference type="GO" id="GO:0033038">
    <property type="term" value="F:bitter taste receptor activity"/>
    <property type="evidence" value="ECO:0007669"/>
    <property type="project" value="InterPro"/>
</dbReference>
<feature type="transmembrane region" description="Helical" evidence="13">
    <location>
        <begin position="70"/>
        <end position="98"/>
    </location>
</feature>
<evidence type="ECO:0000256" key="1">
    <source>
        <dbReference type="ARBA" id="ARBA00004141"/>
    </source>
</evidence>
<evidence type="ECO:0000256" key="4">
    <source>
        <dbReference type="ARBA" id="ARBA00022606"/>
    </source>
</evidence>
<dbReference type="GO" id="GO:0016020">
    <property type="term" value="C:membrane"/>
    <property type="evidence" value="ECO:0007669"/>
    <property type="project" value="UniProtKB-SubCell"/>
</dbReference>
<proteinExistence type="inferred from homology"/>
<dbReference type="EMBL" id="JAINUG010000190">
    <property type="protein sequence ID" value="KAJ8388731.1"/>
    <property type="molecule type" value="Genomic_DNA"/>
</dbReference>
<evidence type="ECO:0000256" key="13">
    <source>
        <dbReference type="SAM" id="Phobius"/>
    </source>
</evidence>
<evidence type="ECO:0000313" key="15">
    <source>
        <dbReference type="Proteomes" id="UP001221898"/>
    </source>
</evidence>
<organism evidence="14 15">
    <name type="scientific">Aldrovandia affinis</name>
    <dbReference type="NCBI Taxonomy" id="143900"/>
    <lineage>
        <taxon>Eukaryota</taxon>
        <taxon>Metazoa</taxon>
        <taxon>Chordata</taxon>
        <taxon>Craniata</taxon>
        <taxon>Vertebrata</taxon>
        <taxon>Euteleostomi</taxon>
        <taxon>Actinopterygii</taxon>
        <taxon>Neopterygii</taxon>
        <taxon>Teleostei</taxon>
        <taxon>Notacanthiformes</taxon>
        <taxon>Halosauridae</taxon>
        <taxon>Aldrovandia</taxon>
    </lineage>
</organism>
<comment type="caution">
    <text evidence="14">The sequence shown here is derived from an EMBL/GenBank/DDBJ whole genome shotgun (WGS) entry which is preliminary data.</text>
</comment>
<name>A0AAD7RTI9_9TELE</name>
<dbReference type="Proteomes" id="UP001221898">
    <property type="component" value="Unassembled WGS sequence"/>
</dbReference>
<evidence type="ECO:0000256" key="6">
    <source>
        <dbReference type="ARBA" id="ARBA00022989"/>
    </source>
</evidence>
<reference evidence="14" key="1">
    <citation type="journal article" date="2023" name="Science">
        <title>Genome structures resolve the early diversification of teleost fishes.</title>
        <authorList>
            <person name="Parey E."/>
            <person name="Louis A."/>
            <person name="Montfort J."/>
            <person name="Bouchez O."/>
            <person name="Roques C."/>
            <person name="Iampietro C."/>
            <person name="Lluch J."/>
            <person name="Castinel A."/>
            <person name="Donnadieu C."/>
            <person name="Desvignes T."/>
            <person name="Floi Bucao C."/>
            <person name="Jouanno E."/>
            <person name="Wen M."/>
            <person name="Mejri S."/>
            <person name="Dirks R."/>
            <person name="Jansen H."/>
            <person name="Henkel C."/>
            <person name="Chen W.J."/>
            <person name="Zahm M."/>
            <person name="Cabau C."/>
            <person name="Klopp C."/>
            <person name="Thompson A.W."/>
            <person name="Robinson-Rechavi M."/>
            <person name="Braasch I."/>
            <person name="Lecointre G."/>
            <person name="Bobe J."/>
            <person name="Postlethwait J.H."/>
            <person name="Berthelot C."/>
            <person name="Roest Crollius H."/>
            <person name="Guiguen Y."/>
        </authorList>
    </citation>
    <scope>NUCLEOTIDE SEQUENCE</scope>
    <source>
        <strain evidence="14">NC1722</strain>
    </source>
</reference>
<dbReference type="InterPro" id="IPR007960">
    <property type="entry name" value="TAS2R"/>
</dbReference>
<protein>
    <recommendedName>
        <fullName evidence="11">Taste receptor type 2 member 40</fullName>
    </recommendedName>
</protein>
<keyword evidence="15" id="KW-1185">Reference proteome</keyword>
<evidence type="ECO:0000256" key="2">
    <source>
        <dbReference type="ARBA" id="ARBA00007376"/>
    </source>
</evidence>
<evidence type="ECO:0000256" key="8">
    <source>
        <dbReference type="ARBA" id="ARBA00023136"/>
    </source>
</evidence>
<dbReference type="Pfam" id="PF05296">
    <property type="entry name" value="TAS2R"/>
    <property type="match status" value="1"/>
</dbReference>
<feature type="transmembrane region" description="Helical" evidence="13">
    <location>
        <begin position="173"/>
        <end position="191"/>
    </location>
</feature>
<comment type="similarity">
    <text evidence="2 12">Belongs to the G-protein coupled receptor T2R family.</text>
</comment>
<dbReference type="AlphaFoldDB" id="A0AAD7RTI9"/>
<evidence type="ECO:0000313" key="14">
    <source>
        <dbReference type="EMBL" id="KAJ8388731.1"/>
    </source>
</evidence>
<dbReference type="PANTHER" id="PTHR11394">
    <property type="entry name" value="TASTE RECEPTOR TYPE 2"/>
    <property type="match status" value="1"/>
</dbReference>
<feature type="transmembrane region" description="Helical" evidence="13">
    <location>
        <begin position="118"/>
        <end position="138"/>
    </location>
</feature>
<evidence type="ECO:0000256" key="7">
    <source>
        <dbReference type="ARBA" id="ARBA00023040"/>
    </source>
</evidence>
<evidence type="ECO:0000256" key="12">
    <source>
        <dbReference type="RuleBase" id="RU004423"/>
    </source>
</evidence>
<keyword evidence="10" id="KW-0807">Transducer</keyword>
<keyword evidence="5 13" id="KW-0812">Transmembrane</keyword>